<dbReference type="OrthoDB" id="4062651at2759"/>
<sequence>MESSLNLAINQDMLDQKLNDLYQHFAEMIKGLIGMKIQELMIQFHIVNKGIDIDLNDINPDWMKRKFHELGPSNSENFFNALANMATVTTPPMTIRQVINNLESPIDSSKLHLIITAPTLQLNENGSVFGDLRLPNMTLAKDNLDKKVKFIDFDWSGRYKGSSDGLIPDPKDNEMPHYPVDLWVYPMASALFYPDN</sequence>
<dbReference type="EMBL" id="KN818606">
    <property type="protein sequence ID" value="KIL54892.1"/>
    <property type="molecule type" value="Genomic_DNA"/>
</dbReference>
<proteinExistence type="predicted"/>
<reference evidence="1 2" key="1">
    <citation type="submission" date="2014-04" db="EMBL/GenBank/DDBJ databases">
        <title>Evolutionary Origins and Diversification of the Mycorrhizal Mutualists.</title>
        <authorList>
            <consortium name="DOE Joint Genome Institute"/>
            <consortium name="Mycorrhizal Genomics Consortium"/>
            <person name="Kohler A."/>
            <person name="Kuo A."/>
            <person name="Nagy L.G."/>
            <person name="Floudas D."/>
            <person name="Copeland A."/>
            <person name="Barry K.W."/>
            <person name="Cichocki N."/>
            <person name="Veneault-Fourrey C."/>
            <person name="LaButti K."/>
            <person name="Lindquist E.A."/>
            <person name="Lipzen A."/>
            <person name="Lundell T."/>
            <person name="Morin E."/>
            <person name="Murat C."/>
            <person name="Riley R."/>
            <person name="Ohm R."/>
            <person name="Sun H."/>
            <person name="Tunlid A."/>
            <person name="Henrissat B."/>
            <person name="Grigoriev I.V."/>
            <person name="Hibbett D.S."/>
            <person name="Martin F."/>
        </authorList>
    </citation>
    <scope>NUCLEOTIDE SEQUENCE [LARGE SCALE GENOMIC DNA]</scope>
    <source>
        <strain evidence="1 2">Koide BX008</strain>
    </source>
</reference>
<evidence type="ECO:0000313" key="1">
    <source>
        <dbReference type="EMBL" id="KIL54892.1"/>
    </source>
</evidence>
<gene>
    <name evidence="1" type="ORF">M378DRAFT_18450</name>
</gene>
<name>A0A0C2W1A0_AMAMK</name>
<evidence type="ECO:0000313" key="2">
    <source>
        <dbReference type="Proteomes" id="UP000054549"/>
    </source>
</evidence>
<accession>A0A0C2W1A0</accession>
<keyword evidence="2" id="KW-1185">Reference proteome</keyword>
<evidence type="ECO:0008006" key="3">
    <source>
        <dbReference type="Google" id="ProtNLM"/>
    </source>
</evidence>
<dbReference type="AlphaFoldDB" id="A0A0C2W1A0"/>
<dbReference type="HOGENOM" id="CLU_1389888_0_0_1"/>
<organism evidence="1 2">
    <name type="scientific">Amanita muscaria (strain Koide BX008)</name>
    <dbReference type="NCBI Taxonomy" id="946122"/>
    <lineage>
        <taxon>Eukaryota</taxon>
        <taxon>Fungi</taxon>
        <taxon>Dikarya</taxon>
        <taxon>Basidiomycota</taxon>
        <taxon>Agaricomycotina</taxon>
        <taxon>Agaricomycetes</taxon>
        <taxon>Agaricomycetidae</taxon>
        <taxon>Agaricales</taxon>
        <taxon>Pluteineae</taxon>
        <taxon>Amanitaceae</taxon>
        <taxon>Amanita</taxon>
    </lineage>
</organism>
<dbReference type="InParanoid" id="A0A0C2W1A0"/>
<protein>
    <recommendedName>
        <fullName evidence="3">Protein kinase domain-containing protein</fullName>
    </recommendedName>
</protein>
<dbReference type="Proteomes" id="UP000054549">
    <property type="component" value="Unassembled WGS sequence"/>
</dbReference>